<protein>
    <submittedName>
        <fullName evidence="4">Gfo/Idh/MocA family oxidoreductase</fullName>
    </submittedName>
</protein>
<dbReference type="InterPro" id="IPR000683">
    <property type="entry name" value="Gfo/Idh/MocA-like_OxRdtase_N"/>
</dbReference>
<keyword evidence="1" id="KW-0560">Oxidoreductase</keyword>
<dbReference type="Gene3D" id="3.30.360.10">
    <property type="entry name" value="Dihydrodipicolinate Reductase, domain 2"/>
    <property type="match status" value="1"/>
</dbReference>
<evidence type="ECO:0000313" key="4">
    <source>
        <dbReference type="EMBL" id="RJP57929.1"/>
    </source>
</evidence>
<dbReference type="InterPro" id="IPR036291">
    <property type="entry name" value="NAD(P)-bd_dom_sf"/>
</dbReference>
<accession>A0A3A4QYY4</accession>
<dbReference type="Gene3D" id="3.40.50.720">
    <property type="entry name" value="NAD(P)-binding Rossmann-like Domain"/>
    <property type="match status" value="1"/>
</dbReference>
<dbReference type="GO" id="GO:0000166">
    <property type="term" value="F:nucleotide binding"/>
    <property type="evidence" value="ECO:0007669"/>
    <property type="project" value="InterPro"/>
</dbReference>
<dbReference type="SUPFAM" id="SSF55347">
    <property type="entry name" value="Glyceraldehyde-3-phosphate dehydrogenase-like, C-terminal domain"/>
    <property type="match status" value="1"/>
</dbReference>
<dbReference type="InterPro" id="IPR055170">
    <property type="entry name" value="GFO_IDH_MocA-like_dom"/>
</dbReference>
<dbReference type="Pfam" id="PF22725">
    <property type="entry name" value="GFO_IDH_MocA_C3"/>
    <property type="match status" value="1"/>
</dbReference>
<evidence type="ECO:0000259" key="2">
    <source>
        <dbReference type="Pfam" id="PF01408"/>
    </source>
</evidence>
<dbReference type="Proteomes" id="UP000266426">
    <property type="component" value="Unassembled WGS sequence"/>
</dbReference>
<reference evidence="4 5" key="1">
    <citation type="journal article" date="2017" name="ISME J.">
        <title>Energy and carbon metabolisms in a deep terrestrial subsurface fluid microbial community.</title>
        <authorList>
            <person name="Momper L."/>
            <person name="Jungbluth S.P."/>
            <person name="Lee M.D."/>
            <person name="Amend J.P."/>
        </authorList>
    </citation>
    <scope>NUCLEOTIDE SEQUENCE [LARGE SCALE GENOMIC DNA]</scope>
    <source>
        <strain evidence="4">SURF_26</strain>
    </source>
</reference>
<evidence type="ECO:0000313" key="5">
    <source>
        <dbReference type="Proteomes" id="UP000266426"/>
    </source>
</evidence>
<sequence>MIRFGIVGTGPFCRESHILSIITAGEEITAIYNRGEDNRVEALKMISEAGGEPEILSDPHAVCSHPDVDAVLLCVPPSLFPGLIHTAVWSGKHIFCEKPLAANINDALRIVQSVSHAKTVFHVGFVIRFSNIFQELMKILQSGAVGTPKQVWCRCYSNSIWPYRTDSWVNDETSSGGSLNSWAVHAFDLMQAMAGGYPVRCNGVGGHMARENTALTDGAYIGVEYSSGAIGSLQLCRYAPRGDDWMIGCIGTEGMVEAGYFTGTLYLRHTADDSFEQVQVPDYGHHSFDGMQQQMDIFVDACENAGSTGCGYREGYYATALAISAEKAVRSRKTIDIPHIEEVTT</sequence>
<organism evidence="4 5">
    <name type="scientific">Candidatus Auribacter fodinae</name>
    <dbReference type="NCBI Taxonomy" id="2093366"/>
    <lineage>
        <taxon>Bacteria</taxon>
        <taxon>Pseudomonadati</taxon>
        <taxon>Candidatus Auribacterota</taxon>
        <taxon>Candidatus Auribacteria</taxon>
        <taxon>Candidatus Auribacterales</taxon>
        <taxon>Candidatus Auribacteraceae</taxon>
        <taxon>Candidatus Auribacter</taxon>
    </lineage>
</organism>
<dbReference type="GO" id="GO:0016491">
    <property type="term" value="F:oxidoreductase activity"/>
    <property type="evidence" value="ECO:0007669"/>
    <property type="project" value="UniProtKB-KW"/>
</dbReference>
<feature type="domain" description="GFO/IDH/MocA-like oxidoreductase" evidence="3">
    <location>
        <begin position="133"/>
        <end position="257"/>
    </location>
</feature>
<dbReference type="InterPro" id="IPR050463">
    <property type="entry name" value="Gfo/Idh/MocA_oxidrdct_glycsds"/>
</dbReference>
<dbReference type="Pfam" id="PF01408">
    <property type="entry name" value="GFO_IDH_MocA"/>
    <property type="match status" value="1"/>
</dbReference>
<evidence type="ECO:0000259" key="3">
    <source>
        <dbReference type="Pfam" id="PF22725"/>
    </source>
</evidence>
<name>A0A3A4QYY4_9BACT</name>
<proteinExistence type="predicted"/>
<gene>
    <name evidence="4" type="ORF">C4541_09325</name>
</gene>
<dbReference type="PANTHER" id="PTHR43818:SF11">
    <property type="entry name" value="BCDNA.GH03377"/>
    <property type="match status" value="1"/>
</dbReference>
<comment type="caution">
    <text evidence="4">The sequence shown here is derived from an EMBL/GenBank/DDBJ whole genome shotgun (WGS) entry which is preliminary data.</text>
</comment>
<dbReference type="AlphaFoldDB" id="A0A3A4QYY4"/>
<dbReference type="PANTHER" id="PTHR43818">
    <property type="entry name" value="BCDNA.GH03377"/>
    <property type="match status" value="1"/>
</dbReference>
<dbReference type="SUPFAM" id="SSF51735">
    <property type="entry name" value="NAD(P)-binding Rossmann-fold domains"/>
    <property type="match status" value="1"/>
</dbReference>
<feature type="domain" description="Gfo/Idh/MocA-like oxidoreductase N-terminal" evidence="2">
    <location>
        <begin position="2"/>
        <end position="125"/>
    </location>
</feature>
<evidence type="ECO:0000256" key="1">
    <source>
        <dbReference type="ARBA" id="ARBA00023002"/>
    </source>
</evidence>
<dbReference type="EMBL" id="QZJZ01000073">
    <property type="protein sequence ID" value="RJP57929.1"/>
    <property type="molecule type" value="Genomic_DNA"/>
</dbReference>